<dbReference type="Pfam" id="PF00498">
    <property type="entry name" value="FHA"/>
    <property type="match status" value="1"/>
</dbReference>
<name>A0AAV8V3N4_9RHOD</name>
<reference evidence="12 13" key="1">
    <citation type="journal article" date="2023" name="Nat. Commun.">
        <title>Origin of minicircular mitochondrial genomes in red algae.</title>
        <authorList>
            <person name="Lee Y."/>
            <person name="Cho C.H."/>
            <person name="Lee Y.M."/>
            <person name="Park S.I."/>
            <person name="Yang J.H."/>
            <person name="West J.A."/>
            <person name="Bhattacharya D."/>
            <person name="Yoon H.S."/>
        </authorList>
    </citation>
    <scope>NUCLEOTIDE SEQUENCE [LARGE SCALE GENOMIC DNA]</scope>
    <source>
        <strain evidence="12 13">CCMP1338</strain>
        <tissue evidence="12">Whole cell</tissue>
    </source>
</reference>
<gene>
    <name evidence="12" type="ORF">NDN08_008020</name>
</gene>
<dbReference type="AlphaFoldDB" id="A0AAV8V3N4"/>
<dbReference type="Proteomes" id="UP001157974">
    <property type="component" value="Unassembled WGS sequence"/>
</dbReference>
<evidence type="ECO:0000313" key="12">
    <source>
        <dbReference type="EMBL" id="KAJ8907917.1"/>
    </source>
</evidence>
<keyword evidence="13" id="KW-1185">Reference proteome</keyword>
<organism evidence="12 13">
    <name type="scientific">Rhodosorus marinus</name>
    <dbReference type="NCBI Taxonomy" id="101924"/>
    <lineage>
        <taxon>Eukaryota</taxon>
        <taxon>Rhodophyta</taxon>
        <taxon>Stylonematophyceae</taxon>
        <taxon>Stylonematales</taxon>
        <taxon>Stylonemataceae</taxon>
        <taxon>Rhodosorus</taxon>
    </lineage>
</organism>
<dbReference type="InterPro" id="IPR008984">
    <property type="entry name" value="SMAD_FHA_dom_sf"/>
</dbReference>
<evidence type="ECO:0000256" key="3">
    <source>
        <dbReference type="ARBA" id="ARBA00022454"/>
    </source>
</evidence>
<keyword evidence="5" id="KW-0234">DNA repair</keyword>
<dbReference type="SUPFAM" id="SSF49879">
    <property type="entry name" value="SMAD/FHA domain"/>
    <property type="match status" value="1"/>
</dbReference>
<evidence type="ECO:0000256" key="8">
    <source>
        <dbReference type="ARBA" id="ARBA00044757"/>
    </source>
</evidence>
<evidence type="ECO:0000313" key="13">
    <source>
        <dbReference type="Proteomes" id="UP001157974"/>
    </source>
</evidence>
<feature type="domain" description="BRCT" evidence="11">
    <location>
        <begin position="123"/>
        <end position="187"/>
    </location>
</feature>
<comment type="similarity">
    <text evidence="8">Belongs to the Nibrin family.</text>
</comment>
<dbReference type="GO" id="GO:0007095">
    <property type="term" value="P:mitotic G2 DNA damage checkpoint signaling"/>
    <property type="evidence" value="ECO:0007669"/>
    <property type="project" value="InterPro"/>
</dbReference>
<comment type="caution">
    <text evidence="12">The sequence shown here is derived from an EMBL/GenBank/DDBJ whole genome shotgun (WGS) entry which is preliminary data.</text>
</comment>
<evidence type="ECO:0008006" key="14">
    <source>
        <dbReference type="Google" id="ProtNLM"/>
    </source>
</evidence>
<dbReference type="GO" id="GO:0000724">
    <property type="term" value="P:double-strand break repair via homologous recombination"/>
    <property type="evidence" value="ECO:0007669"/>
    <property type="project" value="TreeGrafter"/>
</dbReference>
<dbReference type="PANTHER" id="PTHR12162">
    <property type="entry name" value="NIBRIN-RELATED"/>
    <property type="match status" value="1"/>
</dbReference>
<keyword evidence="3" id="KW-0158">Chromosome</keyword>
<keyword evidence="7" id="KW-0131">Cell cycle</keyword>
<dbReference type="InterPro" id="IPR000253">
    <property type="entry name" value="FHA_dom"/>
</dbReference>
<dbReference type="PROSITE" id="PS50172">
    <property type="entry name" value="BRCT"/>
    <property type="match status" value="1"/>
</dbReference>
<feature type="region of interest" description="Disordered" evidence="9">
    <location>
        <begin position="323"/>
        <end position="348"/>
    </location>
</feature>
<feature type="region of interest" description="Disordered" evidence="9">
    <location>
        <begin position="435"/>
        <end position="466"/>
    </location>
</feature>
<evidence type="ECO:0000256" key="7">
    <source>
        <dbReference type="ARBA" id="ARBA00023306"/>
    </source>
</evidence>
<dbReference type="SUPFAM" id="SSF52113">
    <property type="entry name" value="BRCT domain"/>
    <property type="match status" value="1"/>
</dbReference>
<dbReference type="PANTHER" id="PTHR12162:SF0">
    <property type="entry name" value="NIBRIN"/>
    <property type="match status" value="1"/>
</dbReference>
<evidence type="ECO:0000259" key="10">
    <source>
        <dbReference type="PROSITE" id="PS50006"/>
    </source>
</evidence>
<evidence type="ECO:0000259" key="11">
    <source>
        <dbReference type="PROSITE" id="PS50172"/>
    </source>
</evidence>
<dbReference type="CDD" id="cd00027">
    <property type="entry name" value="BRCT"/>
    <property type="match status" value="1"/>
</dbReference>
<dbReference type="GO" id="GO:0005694">
    <property type="term" value="C:chromosome"/>
    <property type="evidence" value="ECO:0007669"/>
    <property type="project" value="UniProtKB-SubCell"/>
</dbReference>
<evidence type="ECO:0000256" key="9">
    <source>
        <dbReference type="SAM" id="MobiDB-lite"/>
    </source>
</evidence>
<keyword evidence="4" id="KW-0227">DNA damage</keyword>
<dbReference type="InterPro" id="IPR001357">
    <property type="entry name" value="BRCT_dom"/>
</dbReference>
<evidence type="ECO:0000256" key="4">
    <source>
        <dbReference type="ARBA" id="ARBA00022763"/>
    </source>
</evidence>
<evidence type="ECO:0000256" key="1">
    <source>
        <dbReference type="ARBA" id="ARBA00004123"/>
    </source>
</evidence>
<dbReference type="Gene3D" id="2.60.200.20">
    <property type="match status" value="1"/>
</dbReference>
<dbReference type="EMBL" id="JAMWBK010000002">
    <property type="protein sequence ID" value="KAJ8907917.1"/>
    <property type="molecule type" value="Genomic_DNA"/>
</dbReference>
<evidence type="ECO:0000256" key="6">
    <source>
        <dbReference type="ARBA" id="ARBA00023242"/>
    </source>
</evidence>
<evidence type="ECO:0000256" key="2">
    <source>
        <dbReference type="ARBA" id="ARBA00004286"/>
    </source>
</evidence>
<dbReference type="Gene3D" id="3.40.50.10190">
    <property type="entry name" value="BRCT domain"/>
    <property type="match status" value="1"/>
</dbReference>
<proteinExistence type="inferred from homology"/>
<dbReference type="GO" id="GO:0030870">
    <property type="term" value="C:Mre11 complex"/>
    <property type="evidence" value="ECO:0007669"/>
    <property type="project" value="InterPro"/>
</dbReference>
<sequence length="466" mass="51918">MWYLSPVSKDGTVDESVRYWLGGVTGKARKVGRKNADIQLKSKCVSREHCQIAIKNEYRGDLDPWEAEVYVTDLSAYGTYIKGTDEGKPNERLFKDVEKKLSEETRLSFGAPVDWFVLKRARLSIFIGEISDSEMRERILEESKVCGFKVTNKIRHSATHVLVEKIERSMNILRALTGNVSIVTPGWAFALSSMVNKGGNSGMEIPRESNYMPLNGETLSDIYVNPIRTDSLREKLFAGFVFVWPEESNFKLEKPHEILEGVGGRVVFESVDATPGADGDAIQVAQAEDYPEKLVPVKWRVIEDCILMNDSSRLISVRDDSASTSFKGEGSIPKNDSDAETDDNQTDLGNAEGCDECTKAIEGPDLEQGSAVGFKRRRRKLSELYYANAQPLSRTAAMLVTSSDNSVTAKDGRADVRKFKKNLIASVSSYIPTATEHEEIENNPKSVQPRSRSTRTESLFIDDGLD</sequence>
<dbReference type="SMART" id="SM00240">
    <property type="entry name" value="FHA"/>
    <property type="match status" value="1"/>
</dbReference>
<dbReference type="GO" id="GO:0003684">
    <property type="term" value="F:damaged DNA binding"/>
    <property type="evidence" value="ECO:0007669"/>
    <property type="project" value="TreeGrafter"/>
</dbReference>
<keyword evidence="6" id="KW-0539">Nucleus</keyword>
<dbReference type="InterPro" id="IPR040227">
    <property type="entry name" value="Nibrin-rel"/>
</dbReference>
<comment type="subcellular location">
    <subcellularLocation>
        <location evidence="2">Chromosome</location>
    </subcellularLocation>
    <subcellularLocation>
        <location evidence="1">Nucleus</location>
    </subcellularLocation>
</comment>
<evidence type="ECO:0000256" key="5">
    <source>
        <dbReference type="ARBA" id="ARBA00023204"/>
    </source>
</evidence>
<dbReference type="PROSITE" id="PS50006">
    <property type="entry name" value="FHA_DOMAIN"/>
    <property type="match status" value="1"/>
</dbReference>
<accession>A0AAV8V3N4</accession>
<dbReference type="InterPro" id="IPR036420">
    <property type="entry name" value="BRCT_dom_sf"/>
</dbReference>
<feature type="domain" description="FHA" evidence="10">
    <location>
        <begin position="23"/>
        <end position="86"/>
    </location>
</feature>
<protein>
    <recommendedName>
        <fullName evidence="14">FHA domain-containing protein</fullName>
    </recommendedName>
</protein>